<keyword evidence="2" id="KW-1185">Reference proteome</keyword>
<accession>A0A6H1U2Q3</accession>
<dbReference type="KEGG" id="oxy:HCG48_18465"/>
<dbReference type="EMBL" id="CP051167">
    <property type="protein sequence ID" value="QIZ72313.1"/>
    <property type="molecule type" value="Genomic_DNA"/>
</dbReference>
<proteinExistence type="predicted"/>
<reference evidence="1 2" key="1">
    <citation type="submission" date="2020-04" db="EMBL/GenBank/DDBJ databases">
        <authorList>
            <person name="Basu S."/>
            <person name="Maruthanayagam V."/>
            <person name="Chakraborty S."/>
            <person name="Pramanik A."/>
            <person name="Mukherjee J."/>
            <person name="Brink B."/>
        </authorList>
    </citation>
    <scope>NUCLEOTIDE SEQUENCE [LARGE SCALE GENOMIC DNA]</scope>
    <source>
        <strain evidence="1 2">AP17</strain>
    </source>
</reference>
<organism evidence="1 2">
    <name type="scientific">Oxynema aestuarii AP17</name>
    <dbReference type="NCBI Taxonomy" id="2064643"/>
    <lineage>
        <taxon>Bacteria</taxon>
        <taxon>Bacillati</taxon>
        <taxon>Cyanobacteriota</taxon>
        <taxon>Cyanophyceae</taxon>
        <taxon>Oscillatoriophycideae</taxon>
        <taxon>Oscillatoriales</taxon>
        <taxon>Oscillatoriaceae</taxon>
        <taxon>Oxynema</taxon>
        <taxon>Oxynema aestuarii</taxon>
    </lineage>
</organism>
<dbReference type="AlphaFoldDB" id="A0A6H1U2Q3"/>
<evidence type="ECO:0000313" key="1">
    <source>
        <dbReference type="EMBL" id="QIZ72313.1"/>
    </source>
</evidence>
<name>A0A6H1U2Q3_9CYAN</name>
<dbReference type="RefSeq" id="WP_168570462.1">
    <property type="nucleotide sequence ID" value="NZ_CP051167.1"/>
</dbReference>
<protein>
    <submittedName>
        <fullName evidence="1">Uncharacterized protein</fullName>
    </submittedName>
</protein>
<evidence type="ECO:0000313" key="2">
    <source>
        <dbReference type="Proteomes" id="UP000500857"/>
    </source>
</evidence>
<dbReference type="Proteomes" id="UP000500857">
    <property type="component" value="Chromosome"/>
</dbReference>
<gene>
    <name evidence="1" type="ORF">HCG48_18465</name>
</gene>
<sequence length="104" mass="12073">MAARRGEIGLYWSWTVLELSFGVLTRFGQDRRRITRQRSVNLIAVGGKTPNRGKRSRQIYLQQDPWVRFYWQTNFKLSGSSSTILFRLAATVRDRAESCLTVFA</sequence>